<comment type="similarity">
    <text evidence="1">Belongs to the peptidase C40 family.</text>
</comment>
<dbReference type="PROSITE" id="PS51935">
    <property type="entry name" value="NLPC_P60"/>
    <property type="match status" value="1"/>
</dbReference>
<name>A0A2K9PPT7_9FLAO</name>
<feature type="domain" description="NlpC/P60" evidence="5">
    <location>
        <begin position="51"/>
        <end position="179"/>
    </location>
</feature>
<evidence type="ECO:0000259" key="5">
    <source>
        <dbReference type="PROSITE" id="PS51935"/>
    </source>
</evidence>
<evidence type="ECO:0000256" key="3">
    <source>
        <dbReference type="ARBA" id="ARBA00022801"/>
    </source>
</evidence>
<accession>A0A2K9PPT7</accession>
<dbReference type="PANTHER" id="PTHR47053:SF1">
    <property type="entry name" value="MUREIN DD-ENDOPEPTIDASE MEPH-RELATED"/>
    <property type="match status" value="1"/>
</dbReference>
<dbReference type="PROSITE" id="PS51257">
    <property type="entry name" value="PROKAR_LIPOPROTEIN"/>
    <property type="match status" value="1"/>
</dbReference>
<dbReference type="AlphaFoldDB" id="A0A2K9PPT7"/>
<keyword evidence="3" id="KW-0378">Hydrolase</keyword>
<dbReference type="Pfam" id="PF00877">
    <property type="entry name" value="NLPC_P60"/>
    <property type="match status" value="1"/>
</dbReference>
<dbReference type="SUPFAM" id="SSF54001">
    <property type="entry name" value="Cysteine proteinases"/>
    <property type="match status" value="1"/>
</dbReference>
<dbReference type="InterPro" id="IPR051202">
    <property type="entry name" value="Peptidase_C40"/>
</dbReference>
<dbReference type="Proteomes" id="UP000235826">
    <property type="component" value="Chromosome"/>
</dbReference>
<gene>
    <name evidence="6" type="ORF">C1H87_07575</name>
</gene>
<dbReference type="EMBL" id="CP025791">
    <property type="protein sequence ID" value="AUP78577.1"/>
    <property type="molecule type" value="Genomic_DNA"/>
</dbReference>
<dbReference type="PANTHER" id="PTHR47053">
    <property type="entry name" value="MUREIN DD-ENDOPEPTIDASE MEPH-RELATED"/>
    <property type="match status" value="1"/>
</dbReference>
<dbReference type="InterPro" id="IPR000064">
    <property type="entry name" value="NLP_P60_dom"/>
</dbReference>
<evidence type="ECO:0000256" key="2">
    <source>
        <dbReference type="ARBA" id="ARBA00022670"/>
    </source>
</evidence>
<keyword evidence="2" id="KW-0645">Protease</keyword>
<protein>
    <recommendedName>
        <fullName evidence="5">NlpC/P60 domain-containing protein</fullName>
    </recommendedName>
</protein>
<evidence type="ECO:0000256" key="1">
    <source>
        <dbReference type="ARBA" id="ARBA00007074"/>
    </source>
</evidence>
<keyword evidence="4" id="KW-0788">Thiol protease</keyword>
<dbReference type="GO" id="GO:0008234">
    <property type="term" value="F:cysteine-type peptidase activity"/>
    <property type="evidence" value="ECO:0007669"/>
    <property type="project" value="UniProtKB-KW"/>
</dbReference>
<dbReference type="KEGG" id="fek:C1H87_07575"/>
<evidence type="ECO:0000313" key="6">
    <source>
        <dbReference type="EMBL" id="AUP78577.1"/>
    </source>
</evidence>
<dbReference type="RefSeq" id="WP_102755232.1">
    <property type="nucleotide sequence ID" value="NZ_CP025791.1"/>
</dbReference>
<sequence>MQRTIIILLVIISFTSCKSSKKARSKKETPTKVVISRKNKKETATYKTKHVTKADHIVDYAMQFKGVRYKWGGTTKSGMDCSGLVFQSFKAHDVYLPRISRDMAKKGDKISLKKAQEGDLLFFKTGKRGRHRINHVGLVVKSKAGDITFIHATTSRGVLVSKLSENYWKSAFVEARKIL</sequence>
<dbReference type="InterPro" id="IPR038765">
    <property type="entry name" value="Papain-like_cys_pep_sf"/>
</dbReference>
<proteinExistence type="inferred from homology"/>
<dbReference type="GO" id="GO:0006508">
    <property type="term" value="P:proteolysis"/>
    <property type="evidence" value="ECO:0007669"/>
    <property type="project" value="UniProtKB-KW"/>
</dbReference>
<evidence type="ECO:0000256" key="4">
    <source>
        <dbReference type="ARBA" id="ARBA00022807"/>
    </source>
</evidence>
<dbReference type="OrthoDB" id="9807055at2"/>
<dbReference type="Gene3D" id="3.90.1720.10">
    <property type="entry name" value="endopeptidase domain like (from Nostoc punctiforme)"/>
    <property type="match status" value="1"/>
</dbReference>
<keyword evidence="7" id="KW-1185">Reference proteome</keyword>
<evidence type="ECO:0000313" key="7">
    <source>
        <dbReference type="Proteomes" id="UP000235826"/>
    </source>
</evidence>
<organism evidence="6 7">
    <name type="scientific">Flavivirga eckloniae</name>
    <dbReference type="NCBI Taxonomy" id="1803846"/>
    <lineage>
        <taxon>Bacteria</taxon>
        <taxon>Pseudomonadati</taxon>
        <taxon>Bacteroidota</taxon>
        <taxon>Flavobacteriia</taxon>
        <taxon>Flavobacteriales</taxon>
        <taxon>Flavobacteriaceae</taxon>
        <taxon>Flavivirga</taxon>
    </lineage>
</organism>
<reference evidence="6 7" key="1">
    <citation type="submission" date="2018-01" db="EMBL/GenBank/DDBJ databases">
        <title>Complete genome sequence of Flavivirga eckloniae ECD14 isolated from seaweed Ecklonia cava.</title>
        <authorList>
            <person name="Lee J.H."/>
            <person name="Baik K.S."/>
            <person name="Seong C.N."/>
        </authorList>
    </citation>
    <scope>NUCLEOTIDE SEQUENCE [LARGE SCALE GENOMIC DNA]</scope>
    <source>
        <strain evidence="6 7">ECD14</strain>
    </source>
</reference>